<evidence type="ECO:0000313" key="3">
    <source>
        <dbReference type="Proteomes" id="UP001060368"/>
    </source>
</evidence>
<protein>
    <submittedName>
        <fullName evidence="2">RNB domain-containing ribonuclease</fullName>
    </submittedName>
</protein>
<dbReference type="SMART" id="SM00955">
    <property type="entry name" value="RNB"/>
    <property type="match status" value="1"/>
</dbReference>
<dbReference type="GO" id="GO:0003723">
    <property type="term" value="F:RNA binding"/>
    <property type="evidence" value="ECO:0007669"/>
    <property type="project" value="InterPro"/>
</dbReference>
<dbReference type="GO" id="GO:0005829">
    <property type="term" value="C:cytosol"/>
    <property type="evidence" value="ECO:0007669"/>
    <property type="project" value="TreeGrafter"/>
</dbReference>
<sequence length="492" mass="54866">MKQRHRPDLKAIARDAMKSYGFAPRFPDQVIRESENISGRIFPDNVTEAADLRHLLWSSIDNFDSKDLDQIEFCEEKDGGIINVKVAIADVDCYVPKDSATDRYAAYNTTAVYTGVETFFMIPFKLCGNISSLLPGKDCQAVVAEYDILPDGDIEHVGVYRAVVSNKAKLIYEEVGNWIEKKGSIPDDVGSIPGLKDQILLQHKASLRLRKFRMQNGALDLETAEARPVMRGNDVSDIISMKQNEAHRIIEEFMVAANRTFAGFLMDAGVPMTHRVVKIPEKWDLICEVVAGYGVTLPDSPDSKALTEFLAGQRVSDPKTFPDLSLTIVKLLGHGEYVPYNPGDAPVGHFALAVPDYTHSTAPNRRYNDLIIQRIVKSVLDGKKVPYTPGELERLSVRMTDRDKASQKVERFMLKSAAAVLLSKSIGKVFDAIVTGASGRGTYVRIYDPPVEGRVMEGYEGLYVGRKVKVSLLMTDAYRGYIDFECLRKGRR</sequence>
<dbReference type="SUPFAM" id="SSF50249">
    <property type="entry name" value="Nucleic acid-binding proteins"/>
    <property type="match status" value="1"/>
</dbReference>
<organism evidence="2 3">
    <name type="scientific">Methanoplanus endosymbiosus</name>
    <dbReference type="NCBI Taxonomy" id="33865"/>
    <lineage>
        <taxon>Archaea</taxon>
        <taxon>Methanobacteriati</taxon>
        <taxon>Methanobacteriota</taxon>
        <taxon>Stenosarchaea group</taxon>
        <taxon>Methanomicrobia</taxon>
        <taxon>Methanomicrobiales</taxon>
        <taxon>Methanomicrobiaceae</taxon>
        <taxon>Methanoplanus</taxon>
    </lineage>
</organism>
<dbReference type="PANTHER" id="PTHR23355">
    <property type="entry name" value="RIBONUCLEASE"/>
    <property type="match status" value="1"/>
</dbReference>
<feature type="domain" description="RNB" evidence="1">
    <location>
        <begin position="49"/>
        <end position="382"/>
    </location>
</feature>
<name>A0A9E7PRJ2_9EURY</name>
<keyword evidence="3" id="KW-1185">Reference proteome</keyword>
<dbReference type="Pfam" id="PF00773">
    <property type="entry name" value="RNB"/>
    <property type="match status" value="1"/>
</dbReference>
<dbReference type="AlphaFoldDB" id="A0A9E7PRJ2"/>
<dbReference type="InterPro" id="IPR001900">
    <property type="entry name" value="RNase_II/R"/>
</dbReference>
<accession>A0A9E7PRJ2</accession>
<reference evidence="2" key="1">
    <citation type="submission" date="2022-04" db="EMBL/GenBank/DDBJ databases">
        <title>Complete genome of Methanoplanus endosymbiosus DSM 3599.</title>
        <authorList>
            <person name="Chen S.-C."/>
            <person name="You Y.-T."/>
            <person name="Zhou Y.-Z."/>
            <person name="Lai M.-C."/>
        </authorList>
    </citation>
    <scope>NUCLEOTIDE SEQUENCE</scope>
    <source>
        <strain evidence="2">DSM 3599</strain>
    </source>
</reference>
<dbReference type="Pfam" id="PF18614">
    <property type="entry name" value="RNase_II_C_S1"/>
    <property type="match status" value="1"/>
</dbReference>
<dbReference type="EMBL" id="CP096115">
    <property type="protein sequence ID" value="UUX93834.1"/>
    <property type="molecule type" value="Genomic_DNA"/>
</dbReference>
<dbReference type="GO" id="GO:0004540">
    <property type="term" value="F:RNA nuclease activity"/>
    <property type="evidence" value="ECO:0007669"/>
    <property type="project" value="InterPro"/>
</dbReference>
<evidence type="ECO:0000259" key="1">
    <source>
        <dbReference type="SMART" id="SM00955"/>
    </source>
</evidence>
<gene>
    <name evidence="2" type="ORF">L6E24_02660</name>
</gene>
<dbReference type="GO" id="GO:0006402">
    <property type="term" value="P:mRNA catabolic process"/>
    <property type="evidence" value="ECO:0007669"/>
    <property type="project" value="TreeGrafter"/>
</dbReference>
<dbReference type="InterPro" id="IPR050180">
    <property type="entry name" value="RNR_Ribonuclease"/>
</dbReference>
<dbReference type="InterPro" id="IPR040596">
    <property type="entry name" value="RNase_II_C_S1"/>
</dbReference>
<dbReference type="KEGG" id="mend:L6E24_02660"/>
<dbReference type="PANTHER" id="PTHR23355:SF37">
    <property type="entry name" value="EXORIBONUCLEASE 2"/>
    <property type="match status" value="1"/>
</dbReference>
<proteinExistence type="predicted"/>
<evidence type="ECO:0000313" key="2">
    <source>
        <dbReference type="EMBL" id="UUX93834.1"/>
    </source>
</evidence>
<dbReference type="Proteomes" id="UP001060368">
    <property type="component" value="Chromosome"/>
</dbReference>
<dbReference type="InterPro" id="IPR012340">
    <property type="entry name" value="NA-bd_OB-fold"/>
</dbReference>